<feature type="region of interest" description="Disordered" evidence="3">
    <location>
        <begin position="141"/>
        <end position="165"/>
    </location>
</feature>
<gene>
    <name evidence="5" type="ORF">ACAOBT_LOCUS4993</name>
</gene>
<dbReference type="Pfam" id="PF00035">
    <property type="entry name" value="dsrm"/>
    <property type="match status" value="2"/>
</dbReference>
<proteinExistence type="predicted"/>
<dbReference type="GO" id="GO:0070920">
    <property type="term" value="P:regulation of regulatory ncRNA processing"/>
    <property type="evidence" value="ECO:0007669"/>
    <property type="project" value="TreeGrafter"/>
</dbReference>
<comment type="caution">
    <text evidence="5">The sequence shown here is derived from an EMBL/GenBank/DDBJ whole genome shotgun (WGS) entry which is preliminary data.</text>
</comment>
<keyword evidence="1 2" id="KW-0694">RNA-binding</keyword>
<dbReference type="GO" id="GO:0003725">
    <property type="term" value="F:double-stranded RNA binding"/>
    <property type="evidence" value="ECO:0007669"/>
    <property type="project" value="TreeGrafter"/>
</dbReference>
<dbReference type="PANTHER" id="PTHR46205:SF3">
    <property type="entry name" value="LOQUACIOUS, ISOFORM B"/>
    <property type="match status" value="1"/>
</dbReference>
<feature type="domain" description="DRBM" evidence="4">
    <location>
        <begin position="367"/>
        <end position="433"/>
    </location>
</feature>
<protein>
    <recommendedName>
        <fullName evidence="4">DRBM domain-containing protein</fullName>
    </recommendedName>
</protein>
<evidence type="ECO:0000256" key="3">
    <source>
        <dbReference type="SAM" id="MobiDB-lite"/>
    </source>
</evidence>
<dbReference type="GO" id="GO:0005634">
    <property type="term" value="C:nucleus"/>
    <property type="evidence" value="ECO:0007669"/>
    <property type="project" value="TreeGrafter"/>
</dbReference>
<evidence type="ECO:0000313" key="6">
    <source>
        <dbReference type="Proteomes" id="UP001152888"/>
    </source>
</evidence>
<dbReference type="GO" id="GO:0035197">
    <property type="term" value="F:siRNA binding"/>
    <property type="evidence" value="ECO:0007669"/>
    <property type="project" value="TreeGrafter"/>
</dbReference>
<dbReference type="EMBL" id="CAKOFQ010006705">
    <property type="protein sequence ID" value="CAH1963077.1"/>
    <property type="molecule type" value="Genomic_DNA"/>
</dbReference>
<dbReference type="SUPFAM" id="SSF54768">
    <property type="entry name" value="dsRNA-binding domain-like"/>
    <property type="match status" value="2"/>
</dbReference>
<evidence type="ECO:0000256" key="1">
    <source>
        <dbReference type="ARBA" id="ARBA00022884"/>
    </source>
</evidence>
<keyword evidence="6" id="KW-1185">Reference proteome</keyword>
<dbReference type="Proteomes" id="UP001152888">
    <property type="component" value="Unassembled WGS sequence"/>
</dbReference>
<organism evidence="5 6">
    <name type="scientific">Acanthoscelides obtectus</name>
    <name type="common">Bean weevil</name>
    <name type="synonym">Bruchus obtectus</name>
    <dbReference type="NCBI Taxonomy" id="200917"/>
    <lineage>
        <taxon>Eukaryota</taxon>
        <taxon>Metazoa</taxon>
        <taxon>Ecdysozoa</taxon>
        <taxon>Arthropoda</taxon>
        <taxon>Hexapoda</taxon>
        <taxon>Insecta</taxon>
        <taxon>Pterygota</taxon>
        <taxon>Neoptera</taxon>
        <taxon>Endopterygota</taxon>
        <taxon>Coleoptera</taxon>
        <taxon>Polyphaga</taxon>
        <taxon>Cucujiformia</taxon>
        <taxon>Chrysomeloidea</taxon>
        <taxon>Chrysomelidae</taxon>
        <taxon>Bruchinae</taxon>
        <taxon>Bruchini</taxon>
        <taxon>Acanthoscelides</taxon>
    </lineage>
</organism>
<sequence length="445" mass="47268">MSYSTRRSGAYSQQPQQPQQTVGAVGQRRPVVTNNFVSGGTTQQAAKTPAQAQQQAQRTPQQQNTNIQFRNQQTPQKPAVPQQQQTAAQKTAAQQQAAAAAAQQQAAAAAAAQQQAQQQAAAAAAATAAAAAATAAKAGFAPGVNPPNPGVKMEVQNGGAPAAEGGDDVLETTGVEGQKKRPFWARSGAKISKKEKLRRRNLRLSKMLQPKNAVMILNELVRQTAYTVDEMPPGTDRRTAFKVTVVVDGVEHIGYGHTKNAAKNAAAEMALKYVVKNNKLSEVKQDEDGVEKMEITEDDVNQPLPWQHVASFALFKLFTSWGEDAGAIKNALLGNLGGTNTAQTGGSIAGDQPIEMKPAKKMPVNPELMNPLMLLNQMMPHVQFEEIGKAGAPPNITFTFKCSVNGQSYTGSGSSKKTAKKMAAFAVCHSVLGVNYPPDVYQPSA</sequence>
<feature type="compositionally biased region" description="Polar residues" evidence="3">
    <location>
        <begin position="1"/>
        <end position="12"/>
    </location>
</feature>
<dbReference type="OrthoDB" id="6363432at2759"/>
<evidence type="ECO:0000313" key="5">
    <source>
        <dbReference type="EMBL" id="CAH1963077.1"/>
    </source>
</evidence>
<dbReference type="GO" id="GO:0016442">
    <property type="term" value="C:RISC complex"/>
    <property type="evidence" value="ECO:0007669"/>
    <property type="project" value="TreeGrafter"/>
</dbReference>
<dbReference type="PANTHER" id="PTHR46205">
    <property type="entry name" value="LOQUACIOUS, ISOFORM B"/>
    <property type="match status" value="1"/>
</dbReference>
<dbReference type="InterPro" id="IPR051247">
    <property type="entry name" value="RLC_Component"/>
</dbReference>
<dbReference type="GO" id="GO:0030422">
    <property type="term" value="P:siRNA processing"/>
    <property type="evidence" value="ECO:0007669"/>
    <property type="project" value="TreeGrafter"/>
</dbReference>
<accession>A0A9P0NZS0</accession>
<feature type="domain" description="DRBM" evidence="4">
    <location>
        <begin position="209"/>
        <end position="276"/>
    </location>
</feature>
<feature type="compositionally biased region" description="Low complexity" evidence="3">
    <location>
        <begin position="41"/>
        <end position="64"/>
    </location>
</feature>
<reference evidence="5" key="1">
    <citation type="submission" date="2022-03" db="EMBL/GenBank/DDBJ databases">
        <authorList>
            <person name="Sayadi A."/>
        </authorList>
    </citation>
    <scope>NUCLEOTIDE SEQUENCE</scope>
</reference>
<dbReference type="SMART" id="SM00358">
    <property type="entry name" value="DSRM"/>
    <property type="match status" value="2"/>
</dbReference>
<dbReference type="AlphaFoldDB" id="A0A9P0NZS0"/>
<dbReference type="GO" id="GO:0005737">
    <property type="term" value="C:cytoplasm"/>
    <property type="evidence" value="ECO:0007669"/>
    <property type="project" value="TreeGrafter"/>
</dbReference>
<feature type="region of interest" description="Disordered" evidence="3">
    <location>
        <begin position="1"/>
        <end position="64"/>
    </location>
</feature>
<evidence type="ECO:0000256" key="2">
    <source>
        <dbReference type="PROSITE-ProRule" id="PRU00266"/>
    </source>
</evidence>
<dbReference type="PROSITE" id="PS50137">
    <property type="entry name" value="DS_RBD"/>
    <property type="match status" value="2"/>
</dbReference>
<dbReference type="GO" id="GO:0070578">
    <property type="term" value="C:RISC-loading complex"/>
    <property type="evidence" value="ECO:0007669"/>
    <property type="project" value="TreeGrafter"/>
</dbReference>
<evidence type="ECO:0000259" key="4">
    <source>
        <dbReference type="PROSITE" id="PS50137"/>
    </source>
</evidence>
<dbReference type="InterPro" id="IPR014720">
    <property type="entry name" value="dsRBD_dom"/>
</dbReference>
<dbReference type="Gene3D" id="3.30.160.20">
    <property type="match status" value="2"/>
</dbReference>
<name>A0A9P0NZS0_ACAOB</name>